<dbReference type="CDD" id="cd04731">
    <property type="entry name" value="HisF"/>
    <property type="match status" value="1"/>
</dbReference>
<dbReference type="OrthoDB" id="9781903at2"/>
<dbReference type="FunFam" id="3.20.20.70:FF:000006">
    <property type="entry name" value="Imidazole glycerol phosphate synthase subunit HisF"/>
    <property type="match status" value="1"/>
</dbReference>
<sequence length="251" mass="26845">MLAKRIIPCLDVRDGKVVKGVNFEGIKEVGDPVECACEYNKQGADEIVFYDITASHEGRGVMLDVVRNTAKKVFVPLTVGGGIKTVDDIRETLRAGADKVSVNSQAVQNPQLIKDGADIFGSQCICVGVDAKAIGENKWTVFINGGRIDMKMDLIDWVKKCEQLGAGEICLNSIDTDGVRGGFDLPMLKAVVDAVKIPVIASGGAGKLGDFAEAFLETDCSAALAASLFHFHELTVGQVKEDCRSKGIIVR</sequence>
<keyword evidence="5 11" id="KW-0963">Cytoplasm</keyword>
<dbReference type="EC" id="4.3.2.10" evidence="11"/>
<evidence type="ECO:0000256" key="5">
    <source>
        <dbReference type="ARBA" id="ARBA00022490"/>
    </source>
</evidence>
<dbReference type="NCBIfam" id="TIGR00735">
    <property type="entry name" value="hisF"/>
    <property type="match status" value="1"/>
</dbReference>
<dbReference type="PANTHER" id="PTHR21235">
    <property type="entry name" value="IMIDAZOLE GLYCEROL PHOSPHATE SYNTHASE SUBUNIT HISF/H IGP SYNTHASE SUBUNIT HISF/H"/>
    <property type="match status" value="1"/>
</dbReference>
<evidence type="ECO:0000256" key="11">
    <source>
        <dbReference type="HAMAP-Rule" id="MF_01013"/>
    </source>
</evidence>
<dbReference type="Pfam" id="PF00977">
    <property type="entry name" value="His_biosynth"/>
    <property type="match status" value="1"/>
</dbReference>
<dbReference type="Proteomes" id="UP000186015">
    <property type="component" value="Unassembled WGS sequence"/>
</dbReference>
<feature type="active site" evidence="11">
    <location>
        <position position="130"/>
    </location>
</feature>
<comment type="function">
    <text evidence="9 11">IGPS catalyzes the conversion of PRFAR and glutamine to IGP, AICAR and glutamate. The HisF subunit catalyzes the cyclization activity that produces IGP and AICAR from PRFAR using the ammonia provided by the HisH subunit.</text>
</comment>
<evidence type="ECO:0000256" key="4">
    <source>
        <dbReference type="ARBA" id="ARBA00011152"/>
    </source>
</evidence>
<dbReference type="UniPathway" id="UPA00031">
    <property type="reaction ID" value="UER00010"/>
</dbReference>
<proteinExistence type="inferred from homology"/>
<dbReference type="AlphaFoldDB" id="A0A1H7L246"/>
<comment type="subunit">
    <text evidence="4 11">Heterodimer of HisH and HisF.</text>
</comment>
<feature type="active site" evidence="11">
    <location>
        <position position="11"/>
    </location>
</feature>
<accession>A0A1H7L246</accession>
<comment type="pathway">
    <text evidence="2 11">Amino-acid biosynthesis; L-histidine biosynthesis; L-histidine from 5-phospho-alpha-D-ribose 1-diphosphate: step 5/9.</text>
</comment>
<evidence type="ECO:0000256" key="10">
    <source>
        <dbReference type="ARBA" id="ARBA00047838"/>
    </source>
</evidence>
<dbReference type="RefSeq" id="WP_074833325.1">
    <property type="nucleotide sequence ID" value="NZ_FOAT01000008.1"/>
</dbReference>
<keyword evidence="6 11" id="KW-0028">Amino-acid biosynthesis</keyword>
<dbReference type="InterPro" id="IPR004651">
    <property type="entry name" value="HisF"/>
</dbReference>
<keyword evidence="8 11" id="KW-0456">Lyase</keyword>
<gene>
    <name evidence="11" type="primary">hisF</name>
    <name evidence="13" type="ORF">SAMN05216469_10823</name>
</gene>
<evidence type="ECO:0000256" key="6">
    <source>
        <dbReference type="ARBA" id="ARBA00022605"/>
    </source>
</evidence>
<dbReference type="GO" id="GO:0000105">
    <property type="term" value="P:L-histidine biosynthetic process"/>
    <property type="evidence" value="ECO:0007669"/>
    <property type="project" value="UniProtKB-UniRule"/>
</dbReference>
<keyword evidence="7 11" id="KW-0368">Histidine biosynthesis</keyword>
<evidence type="ECO:0000256" key="9">
    <source>
        <dbReference type="ARBA" id="ARBA00025475"/>
    </source>
</evidence>
<evidence type="ECO:0000256" key="12">
    <source>
        <dbReference type="RuleBase" id="RU003657"/>
    </source>
</evidence>
<protein>
    <recommendedName>
        <fullName evidence="11">Imidazole glycerol phosphate synthase subunit HisF</fullName>
        <ecNumber evidence="11">4.3.2.10</ecNumber>
    </recommendedName>
    <alternativeName>
        <fullName evidence="11">IGP synthase cyclase subunit</fullName>
    </alternativeName>
    <alternativeName>
        <fullName evidence="11">IGP synthase subunit HisF</fullName>
    </alternativeName>
    <alternativeName>
        <fullName evidence="11">ImGP synthase subunit HisF</fullName>
        <shortName evidence="11">IGPS subunit HisF</shortName>
    </alternativeName>
</protein>
<dbReference type="EMBL" id="FOAT01000008">
    <property type="protein sequence ID" value="SEK93072.1"/>
    <property type="molecule type" value="Genomic_DNA"/>
</dbReference>
<dbReference type="SUPFAM" id="SSF51366">
    <property type="entry name" value="Ribulose-phoshate binding barrel"/>
    <property type="match status" value="1"/>
</dbReference>
<dbReference type="GO" id="GO:0000107">
    <property type="term" value="F:imidazoleglycerol-phosphate synthase activity"/>
    <property type="evidence" value="ECO:0007669"/>
    <property type="project" value="UniProtKB-UniRule"/>
</dbReference>
<evidence type="ECO:0000313" key="14">
    <source>
        <dbReference type="Proteomes" id="UP000186015"/>
    </source>
</evidence>
<evidence type="ECO:0000256" key="8">
    <source>
        <dbReference type="ARBA" id="ARBA00023239"/>
    </source>
</evidence>
<dbReference type="HAMAP" id="MF_01013">
    <property type="entry name" value="HisF"/>
    <property type="match status" value="1"/>
</dbReference>
<comment type="catalytic activity">
    <reaction evidence="10 11">
        <text>5-[(5-phospho-1-deoxy-D-ribulos-1-ylimino)methylamino]-1-(5-phospho-beta-D-ribosyl)imidazole-4-carboxamide + L-glutamine = D-erythro-1-(imidazol-4-yl)glycerol 3-phosphate + 5-amino-1-(5-phospho-beta-D-ribosyl)imidazole-4-carboxamide + L-glutamate + H(+)</text>
        <dbReference type="Rhea" id="RHEA:24793"/>
        <dbReference type="ChEBI" id="CHEBI:15378"/>
        <dbReference type="ChEBI" id="CHEBI:29985"/>
        <dbReference type="ChEBI" id="CHEBI:58278"/>
        <dbReference type="ChEBI" id="CHEBI:58359"/>
        <dbReference type="ChEBI" id="CHEBI:58475"/>
        <dbReference type="ChEBI" id="CHEBI:58525"/>
        <dbReference type="EC" id="4.3.2.10"/>
    </reaction>
</comment>
<reference evidence="13 14" key="1">
    <citation type="submission" date="2016-10" db="EMBL/GenBank/DDBJ databases">
        <authorList>
            <person name="de Groot N.N."/>
        </authorList>
    </citation>
    <scope>NUCLEOTIDE SEQUENCE [LARGE SCALE GENOMIC DNA]</scope>
    <source>
        <strain evidence="13 14">KH2T6</strain>
    </source>
</reference>
<dbReference type="InterPro" id="IPR050064">
    <property type="entry name" value="IGPS_HisA/HisF"/>
</dbReference>
<dbReference type="InterPro" id="IPR013785">
    <property type="entry name" value="Aldolase_TIM"/>
</dbReference>
<evidence type="ECO:0000256" key="2">
    <source>
        <dbReference type="ARBA" id="ARBA00005091"/>
    </source>
</evidence>
<evidence type="ECO:0000313" key="13">
    <source>
        <dbReference type="EMBL" id="SEK93072.1"/>
    </source>
</evidence>
<dbReference type="Gene3D" id="3.20.20.70">
    <property type="entry name" value="Aldolase class I"/>
    <property type="match status" value="1"/>
</dbReference>
<comment type="similarity">
    <text evidence="3 11 12">Belongs to the HisA/HisF family.</text>
</comment>
<dbReference type="PANTHER" id="PTHR21235:SF2">
    <property type="entry name" value="IMIDAZOLE GLYCEROL PHOSPHATE SYNTHASE HISHF"/>
    <property type="match status" value="1"/>
</dbReference>
<evidence type="ECO:0000256" key="3">
    <source>
        <dbReference type="ARBA" id="ARBA00009667"/>
    </source>
</evidence>
<evidence type="ECO:0000256" key="7">
    <source>
        <dbReference type="ARBA" id="ARBA00023102"/>
    </source>
</evidence>
<dbReference type="InterPro" id="IPR006062">
    <property type="entry name" value="His_biosynth"/>
</dbReference>
<evidence type="ECO:0000256" key="1">
    <source>
        <dbReference type="ARBA" id="ARBA00004496"/>
    </source>
</evidence>
<comment type="subcellular location">
    <subcellularLocation>
        <location evidence="1 11">Cytoplasm</location>
    </subcellularLocation>
</comment>
<organism evidence="13 14">
    <name type="scientific">Ruminococcus albus</name>
    <dbReference type="NCBI Taxonomy" id="1264"/>
    <lineage>
        <taxon>Bacteria</taxon>
        <taxon>Bacillati</taxon>
        <taxon>Bacillota</taxon>
        <taxon>Clostridia</taxon>
        <taxon>Eubacteriales</taxon>
        <taxon>Oscillospiraceae</taxon>
        <taxon>Ruminococcus</taxon>
    </lineage>
</organism>
<dbReference type="GO" id="GO:0016829">
    <property type="term" value="F:lyase activity"/>
    <property type="evidence" value="ECO:0007669"/>
    <property type="project" value="UniProtKB-KW"/>
</dbReference>
<name>A0A1H7L246_RUMAL</name>
<dbReference type="InterPro" id="IPR011060">
    <property type="entry name" value="RibuloseP-bd_barrel"/>
</dbReference>
<dbReference type="GO" id="GO:0005737">
    <property type="term" value="C:cytoplasm"/>
    <property type="evidence" value="ECO:0007669"/>
    <property type="project" value="UniProtKB-SubCell"/>
</dbReference>